<dbReference type="Proteomes" id="UP001201812">
    <property type="component" value="Unassembled WGS sequence"/>
</dbReference>
<dbReference type="AlphaFoldDB" id="A0AAD4MZN2"/>
<dbReference type="EMBL" id="JAKKPZ010000047">
    <property type="protein sequence ID" value="KAI1706486.1"/>
    <property type="molecule type" value="Genomic_DNA"/>
</dbReference>
<gene>
    <name evidence="1" type="ORF">DdX_12946</name>
</gene>
<sequence length="381" mass="44308">MPEERTKLSALSVLQVDGMERPIRKPRVTLPADILGEVFRHFSRKDLSQQIYLVNHQYYRVATSKSHVPSIHFIEKVSFAWTLRDKHGNRILWFYQCWDRLWEGYTRKQVGIPGPFVRFLSLKLEGQAFLKCQGPAILRFLRDTKESFVGCNLSISFKDCSKYSGVTELTENYISSRACNLLQNVFHSPFSVTVCGAIWMEKFIKTTASSNCRRLELRYDCKIAPCTRTTSEALLDWLKIGTEQLNDGHREQSVQKKHLVLEHYRRICIVKMIDQIKDDFEHLPPHNAEFVITFLKDKKFSLDKTFSLDNISTGERLSFFKYNPPNSKTRYGAYRLWHRSVTCEAADSAKLSFLQNGEELQGNVESDQNIFSFEFPLCNNK</sequence>
<accession>A0AAD4MZN2</accession>
<keyword evidence="2" id="KW-1185">Reference proteome</keyword>
<proteinExistence type="predicted"/>
<evidence type="ECO:0000313" key="2">
    <source>
        <dbReference type="Proteomes" id="UP001201812"/>
    </source>
</evidence>
<reference evidence="1" key="1">
    <citation type="submission" date="2022-01" db="EMBL/GenBank/DDBJ databases">
        <title>Genome Sequence Resource for Two Populations of Ditylenchus destructor, the Migratory Endoparasitic Phytonematode.</title>
        <authorList>
            <person name="Zhang H."/>
            <person name="Lin R."/>
            <person name="Xie B."/>
        </authorList>
    </citation>
    <scope>NUCLEOTIDE SEQUENCE</scope>
    <source>
        <strain evidence="1">BazhouSP</strain>
    </source>
</reference>
<comment type="caution">
    <text evidence="1">The sequence shown here is derived from an EMBL/GenBank/DDBJ whole genome shotgun (WGS) entry which is preliminary data.</text>
</comment>
<organism evidence="1 2">
    <name type="scientific">Ditylenchus destructor</name>
    <dbReference type="NCBI Taxonomy" id="166010"/>
    <lineage>
        <taxon>Eukaryota</taxon>
        <taxon>Metazoa</taxon>
        <taxon>Ecdysozoa</taxon>
        <taxon>Nematoda</taxon>
        <taxon>Chromadorea</taxon>
        <taxon>Rhabditida</taxon>
        <taxon>Tylenchina</taxon>
        <taxon>Tylenchomorpha</taxon>
        <taxon>Sphaerularioidea</taxon>
        <taxon>Anguinidae</taxon>
        <taxon>Anguininae</taxon>
        <taxon>Ditylenchus</taxon>
    </lineage>
</organism>
<evidence type="ECO:0008006" key="3">
    <source>
        <dbReference type="Google" id="ProtNLM"/>
    </source>
</evidence>
<name>A0AAD4MZN2_9BILA</name>
<protein>
    <recommendedName>
        <fullName evidence="3">F-box domain-containing protein</fullName>
    </recommendedName>
</protein>
<evidence type="ECO:0000313" key="1">
    <source>
        <dbReference type="EMBL" id="KAI1706486.1"/>
    </source>
</evidence>